<name>A0AAV4M6F7_CAEEX</name>
<organism evidence="1 2">
    <name type="scientific">Caerostris extrusa</name>
    <name type="common">Bark spider</name>
    <name type="synonym">Caerostris bankana</name>
    <dbReference type="NCBI Taxonomy" id="172846"/>
    <lineage>
        <taxon>Eukaryota</taxon>
        <taxon>Metazoa</taxon>
        <taxon>Ecdysozoa</taxon>
        <taxon>Arthropoda</taxon>
        <taxon>Chelicerata</taxon>
        <taxon>Arachnida</taxon>
        <taxon>Araneae</taxon>
        <taxon>Araneomorphae</taxon>
        <taxon>Entelegynae</taxon>
        <taxon>Araneoidea</taxon>
        <taxon>Araneidae</taxon>
        <taxon>Caerostris</taxon>
    </lineage>
</organism>
<dbReference type="EMBL" id="BPLR01019437">
    <property type="protein sequence ID" value="GIX67825.1"/>
    <property type="molecule type" value="Genomic_DNA"/>
</dbReference>
<comment type="caution">
    <text evidence="1">The sequence shown here is derived from an EMBL/GenBank/DDBJ whole genome shotgun (WGS) entry which is preliminary data.</text>
</comment>
<proteinExistence type="predicted"/>
<evidence type="ECO:0000313" key="1">
    <source>
        <dbReference type="EMBL" id="GIX67825.1"/>
    </source>
</evidence>
<sequence>MEHFVDKCAFNTPFFVQGFVKKKKKLQDMGNGKSIRKCSSTASFCEGNSVVRVNGIVYCMTIVFQEVGPAGPVTCTVNGNLYRYDSLFAQPGYSNTSTACVSKMLSLN</sequence>
<gene>
    <name evidence="1" type="ORF">CEXT_83391</name>
</gene>
<dbReference type="AlphaFoldDB" id="A0AAV4M6F7"/>
<reference evidence="1 2" key="1">
    <citation type="submission" date="2021-06" db="EMBL/GenBank/DDBJ databases">
        <title>Caerostris extrusa draft genome.</title>
        <authorList>
            <person name="Kono N."/>
            <person name="Arakawa K."/>
        </authorList>
    </citation>
    <scope>NUCLEOTIDE SEQUENCE [LARGE SCALE GENOMIC DNA]</scope>
</reference>
<keyword evidence="2" id="KW-1185">Reference proteome</keyword>
<evidence type="ECO:0000313" key="2">
    <source>
        <dbReference type="Proteomes" id="UP001054945"/>
    </source>
</evidence>
<protein>
    <submittedName>
        <fullName evidence="1">Uncharacterized protein</fullName>
    </submittedName>
</protein>
<accession>A0AAV4M6F7</accession>
<dbReference type="Proteomes" id="UP001054945">
    <property type="component" value="Unassembled WGS sequence"/>
</dbReference>